<sequence length="218" mass="25157">MSKKQDPDAIKDKMLAYLEEKYGEEFSPLSFESSGFAYSYDTLWAYPKNGTKEDRFEVWGSRTEDGSYGMSDGYFGIYIKPKYEEVLSGFVSEIYKDFKLFTGFEEGVMADRLNKNTKIEEIYAPDELFFSDTVIFVNEDSTKGISDEEGIRRIAEKMKEHKMVGSVRLYVVFNDKFDSIGLDVLDATSAERKELFPRPRQIIKVTHDLEVKKYGEGN</sequence>
<accession>A0A090ZF77</accession>
<dbReference type="PATRIC" id="fig|44252.3.peg.1655"/>
<evidence type="ECO:0000313" key="2">
    <source>
        <dbReference type="Proteomes" id="UP000029278"/>
    </source>
</evidence>
<name>A0A090ZF77_PAEMA</name>
<dbReference type="AlphaFoldDB" id="A0A090ZF77"/>
<organism evidence="1 2">
    <name type="scientific">Paenibacillus macerans</name>
    <name type="common">Bacillus macerans</name>
    <dbReference type="NCBI Taxonomy" id="44252"/>
    <lineage>
        <taxon>Bacteria</taxon>
        <taxon>Bacillati</taxon>
        <taxon>Bacillota</taxon>
        <taxon>Bacilli</taxon>
        <taxon>Bacillales</taxon>
        <taxon>Paenibacillaceae</taxon>
        <taxon>Paenibacillus</taxon>
    </lineage>
</organism>
<dbReference type="STRING" id="44252.DJ90_421"/>
<dbReference type="EMBL" id="JMQA01000020">
    <property type="protein sequence ID" value="KFN09964.1"/>
    <property type="molecule type" value="Genomic_DNA"/>
</dbReference>
<keyword evidence="2" id="KW-1185">Reference proteome</keyword>
<protein>
    <submittedName>
        <fullName evidence="1">Uncharacterized protein</fullName>
    </submittedName>
</protein>
<dbReference type="Proteomes" id="UP000029278">
    <property type="component" value="Unassembled WGS sequence"/>
</dbReference>
<reference evidence="1 2" key="1">
    <citation type="submission" date="2014-04" db="EMBL/GenBank/DDBJ databases">
        <authorList>
            <person name="Bishop-Lilly K.A."/>
            <person name="Broomall S.M."/>
            <person name="Chain P.S."/>
            <person name="Chertkov O."/>
            <person name="Coyne S.R."/>
            <person name="Daligault H.E."/>
            <person name="Davenport K.W."/>
            <person name="Erkkila T."/>
            <person name="Frey K.G."/>
            <person name="Gibbons H.S."/>
            <person name="Gu W."/>
            <person name="Jaissle J."/>
            <person name="Johnson S.L."/>
            <person name="Koroleva G.I."/>
            <person name="Ladner J.T."/>
            <person name="Lo C.-C."/>
            <person name="Minogue T.D."/>
            <person name="Munk C."/>
            <person name="Palacios G.F."/>
            <person name="Redden C.L."/>
            <person name="Rosenzweig C.N."/>
            <person name="Scholz M.B."/>
            <person name="Teshima H."/>
            <person name="Xu Y."/>
        </authorList>
    </citation>
    <scope>NUCLEOTIDE SEQUENCE [LARGE SCALE GENOMIC DNA]</scope>
    <source>
        <strain evidence="1 2">8244</strain>
    </source>
</reference>
<gene>
    <name evidence="1" type="ORF">DJ90_421</name>
</gene>
<evidence type="ECO:0000313" key="1">
    <source>
        <dbReference type="EMBL" id="KFN09964.1"/>
    </source>
</evidence>
<dbReference type="HOGENOM" id="CLU_1265911_0_0_9"/>
<comment type="caution">
    <text evidence="1">The sequence shown here is derived from an EMBL/GenBank/DDBJ whole genome shotgun (WGS) entry which is preliminary data.</text>
</comment>
<proteinExistence type="predicted"/>